<feature type="compositionally biased region" description="Low complexity" evidence="1">
    <location>
        <begin position="897"/>
        <end position="918"/>
    </location>
</feature>
<dbReference type="CDD" id="cd00130">
    <property type="entry name" value="PAS"/>
    <property type="match status" value="1"/>
</dbReference>
<feature type="compositionally biased region" description="Polar residues" evidence="1">
    <location>
        <begin position="320"/>
        <end position="335"/>
    </location>
</feature>
<dbReference type="Gene3D" id="3.30.450.20">
    <property type="entry name" value="PAS domain"/>
    <property type="match status" value="2"/>
</dbReference>
<dbReference type="InParanoid" id="T1HBA9"/>
<dbReference type="PROSITE" id="PS50112">
    <property type="entry name" value="PAS"/>
    <property type="match status" value="1"/>
</dbReference>
<feature type="compositionally biased region" description="Gly residues" evidence="1">
    <location>
        <begin position="1022"/>
        <end position="1042"/>
    </location>
</feature>
<name>T1HBA9_RHOPR</name>
<dbReference type="STRING" id="13249.T1HBA9"/>
<dbReference type="OMA" id="QPRMRFN"/>
<dbReference type="EnsemblMetazoa" id="RPRC001318-RA">
    <property type="protein sequence ID" value="RPRC001318-PA"/>
    <property type="gene ID" value="RPRC001318"/>
</dbReference>
<feature type="region of interest" description="Disordered" evidence="1">
    <location>
        <begin position="371"/>
        <end position="587"/>
    </location>
</feature>
<feature type="compositionally biased region" description="Low complexity" evidence="1">
    <location>
        <begin position="969"/>
        <end position="980"/>
    </location>
</feature>
<evidence type="ECO:0000313" key="2">
    <source>
        <dbReference type="EnsemblMetazoa" id="RPRC001318-PA"/>
    </source>
</evidence>
<feature type="region of interest" description="Disordered" evidence="1">
    <location>
        <begin position="106"/>
        <end position="125"/>
    </location>
</feature>
<organism evidence="2 3">
    <name type="scientific">Rhodnius prolixus</name>
    <name type="common">Triatomid bug</name>
    <dbReference type="NCBI Taxonomy" id="13249"/>
    <lineage>
        <taxon>Eukaryota</taxon>
        <taxon>Metazoa</taxon>
        <taxon>Ecdysozoa</taxon>
        <taxon>Arthropoda</taxon>
        <taxon>Hexapoda</taxon>
        <taxon>Insecta</taxon>
        <taxon>Pterygota</taxon>
        <taxon>Neoptera</taxon>
        <taxon>Paraneoptera</taxon>
        <taxon>Hemiptera</taxon>
        <taxon>Heteroptera</taxon>
        <taxon>Panheteroptera</taxon>
        <taxon>Cimicomorpha</taxon>
        <taxon>Reduviidae</taxon>
        <taxon>Triatominae</taxon>
        <taxon>Rhodnius</taxon>
    </lineage>
</organism>
<dbReference type="GO" id="GO:0045944">
    <property type="term" value="P:positive regulation of transcription by RNA polymerase II"/>
    <property type="evidence" value="ECO:0007669"/>
    <property type="project" value="TreeGrafter"/>
</dbReference>
<dbReference type="PANTHER" id="PTHR10684">
    <property type="entry name" value="NUCLEAR RECEPTOR COACTIVATOR"/>
    <property type="match status" value="1"/>
</dbReference>
<feature type="compositionally biased region" description="Polar residues" evidence="1">
    <location>
        <begin position="981"/>
        <end position="1014"/>
    </location>
</feature>
<sequence>MDTDYKIYFFHIALEGFLFVVNTEGKVEFVTENVTQFIKYNKDEVLGKSIYNILHHGDHARFSACLLPMWSALEGGGGGSNSTVATTGLGPSAPPRNRTFNCRFLVKPPDDNEQTTMEEKQQRVSKYENMQISSTQLPHNSGSDKDDESGEVGPCLMCVARRIPANEKHLGTAVEQFTTKLDTQGKIVGIDTSGISAAYLQHLSKELVSRPLEELCHPHDVSKLSSHLKEVLTHGQNNSPVYYRLRIGPTHDKYFHVHTKSKLFKSTNSHEHDFIMATHSIIGEHELALTGTEASSSATSLGSHSASSNSSVGGPLMASVNGSNTRGMTTNELTPMSLSNSASSFNALNSTDLDFGFDILTSTTWELAGEERVTWERPESRASLTPAPSPLYSAPPQPSPALASTAFPFSPPLSHPGAGDTDEKESDEPGSESGRLRNLLLTKRPSTDSEESSQSSRNKHRILKGLLNQEEEDQHEHKPAGNNMLLKLLNEKSDDDDVEARAGLKKQHELLQQLLKDDESNNETGGGGVVVVSGGNDDPLLKSLGFRSGTSSPAESVGRGGRKRPSSEEAGGSQDESNVAPLPAKRASVSLLDTLPPSTSVSSSGNSKLCEKNRMLASLLAQRPSTPATIPPVPASIISATPQDKLPRLAVRPGWSGGSVQQQQSQPVRPLQRSPAPQQQQQQQRVSVQYTTNRQQPVWDNQSSDPVLSDLLDQVIEIVPDAITDSPALMNMINSAESPSSVGQSGQFHQDLKEKMAIDAIQESLMLCETAVKNPTFNAQMSSQAQPSGGQQFQPPHIYQQQRQRLPAQLRQTQYNLATQQQQQHQQLLRNKMLQQQQQQQKQRLLQLQQHQQLLIPSNATAGDAGGLHNIDSLMNNSVAPNVALQRSASVPDSQLSPAGSYPGSSGAGTGSANASSGQTPNAPSMITTANPAQISPGQRQPYSPQPFSPVNSGGMNSFQSSGGGQQGGATQQPSPAQQARLSPTSLQSFQQAQLSPRLSQGGNYSTAASSVRFTSTTPPAGSGGGGNGSGGSATNRLGGGQLPPVRSLTSPGSRQSPFPPELSPTTAASYQFRLQRTISAPPPQATTHLPVLFAQDCQIWFQDTFMA</sequence>
<dbReference type="InterPro" id="IPR017426">
    <property type="entry name" value="Nuclear_rcpt_coactivator"/>
</dbReference>
<dbReference type="GO" id="GO:0005634">
    <property type="term" value="C:nucleus"/>
    <property type="evidence" value="ECO:0007669"/>
    <property type="project" value="InterPro"/>
</dbReference>
<feature type="compositionally biased region" description="Basic and acidic residues" evidence="1">
    <location>
        <begin position="371"/>
        <end position="380"/>
    </location>
</feature>
<dbReference type="InterPro" id="IPR035965">
    <property type="entry name" value="PAS-like_dom_sf"/>
</dbReference>
<dbReference type="SUPFAM" id="SSF55785">
    <property type="entry name" value="PYP-like sensor domain (PAS domain)"/>
    <property type="match status" value="2"/>
</dbReference>
<accession>T1HBA9</accession>
<feature type="compositionally biased region" description="Polar residues" evidence="1">
    <location>
        <begin position="1048"/>
        <end position="1057"/>
    </location>
</feature>
<dbReference type="GO" id="GO:0003713">
    <property type="term" value="F:transcription coactivator activity"/>
    <property type="evidence" value="ECO:0007669"/>
    <property type="project" value="InterPro"/>
</dbReference>
<dbReference type="VEuPathDB" id="VectorBase:RPRC001318"/>
<feature type="compositionally biased region" description="Basic and acidic residues" evidence="1">
    <location>
        <begin position="499"/>
        <end position="519"/>
    </location>
</feature>
<dbReference type="Pfam" id="PF14598">
    <property type="entry name" value="PAS_11"/>
    <property type="match status" value="1"/>
</dbReference>
<evidence type="ECO:0000256" key="1">
    <source>
        <dbReference type="SAM" id="MobiDB-lite"/>
    </source>
</evidence>
<feature type="compositionally biased region" description="Polar residues" evidence="1">
    <location>
        <begin position="887"/>
        <end position="896"/>
    </location>
</feature>
<dbReference type="AlphaFoldDB" id="T1HBA9"/>
<reference evidence="2" key="1">
    <citation type="submission" date="2015-05" db="UniProtKB">
        <authorList>
            <consortium name="EnsemblMetazoa"/>
        </authorList>
    </citation>
    <scope>IDENTIFICATION</scope>
</reference>
<dbReference type="InterPro" id="IPR000014">
    <property type="entry name" value="PAS"/>
</dbReference>
<dbReference type="PANTHER" id="PTHR10684:SF4">
    <property type="entry name" value="TAIMAN, ISOFORM G"/>
    <property type="match status" value="1"/>
</dbReference>
<feature type="region of interest" description="Disordered" evidence="1">
    <location>
        <begin position="293"/>
        <end position="335"/>
    </location>
</feature>
<feature type="compositionally biased region" description="Acidic residues" evidence="1">
    <location>
        <begin position="420"/>
        <end position="430"/>
    </location>
</feature>
<dbReference type="SMART" id="SM00091">
    <property type="entry name" value="PAS"/>
    <property type="match status" value="2"/>
</dbReference>
<feature type="region of interest" description="Disordered" evidence="1">
    <location>
        <begin position="648"/>
        <end position="690"/>
    </location>
</feature>
<feature type="compositionally biased region" description="Low complexity" evidence="1">
    <location>
        <begin position="658"/>
        <end position="689"/>
    </location>
</feature>
<feature type="compositionally biased region" description="Pro residues" evidence="1">
    <location>
        <begin position="387"/>
        <end position="399"/>
    </location>
</feature>
<dbReference type="GO" id="GO:0016922">
    <property type="term" value="F:nuclear receptor binding"/>
    <property type="evidence" value="ECO:0007669"/>
    <property type="project" value="TreeGrafter"/>
</dbReference>
<dbReference type="Proteomes" id="UP000015103">
    <property type="component" value="Unassembled WGS sequence"/>
</dbReference>
<proteinExistence type="predicted"/>
<feature type="compositionally biased region" description="Polar residues" evidence="1">
    <location>
        <begin position="919"/>
        <end position="943"/>
    </location>
</feature>
<dbReference type="HOGENOM" id="CLU_004598_0_0_1"/>
<dbReference type="eggNOG" id="KOG3561">
    <property type="taxonomic scope" value="Eukaryota"/>
</dbReference>
<protein>
    <submittedName>
        <fullName evidence="2">PAS domain-containing protein</fullName>
    </submittedName>
</protein>
<dbReference type="GO" id="GO:0032870">
    <property type="term" value="P:cellular response to hormone stimulus"/>
    <property type="evidence" value="ECO:0007669"/>
    <property type="project" value="TreeGrafter"/>
</dbReference>
<feature type="compositionally biased region" description="Low complexity" evidence="1">
    <location>
        <begin position="293"/>
        <end position="316"/>
    </location>
</feature>
<keyword evidence="3" id="KW-1185">Reference proteome</keyword>
<evidence type="ECO:0000313" key="3">
    <source>
        <dbReference type="Proteomes" id="UP000015103"/>
    </source>
</evidence>
<dbReference type="EMBL" id="ACPB03008489">
    <property type="status" value="NOT_ANNOTATED_CDS"/>
    <property type="molecule type" value="Genomic_DNA"/>
</dbReference>
<feature type="region of interest" description="Disordered" evidence="1">
    <location>
        <begin position="887"/>
        <end position="1066"/>
    </location>
</feature>